<reference evidence="2 3" key="1">
    <citation type="journal article" date="2019" name="Commun. Biol.">
        <title>The bagworm genome reveals a unique fibroin gene that provides high tensile strength.</title>
        <authorList>
            <person name="Kono N."/>
            <person name="Nakamura H."/>
            <person name="Ohtoshi R."/>
            <person name="Tomita M."/>
            <person name="Numata K."/>
            <person name="Arakawa K."/>
        </authorList>
    </citation>
    <scope>NUCLEOTIDE SEQUENCE [LARGE SCALE GENOMIC DNA]</scope>
</reference>
<accession>A0A4C1WZ42</accession>
<dbReference type="EMBL" id="BGZK01000697">
    <property type="protein sequence ID" value="GBP56631.1"/>
    <property type="molecule type" value="Genomic_DNA"/>
</dbReference>
<keyword evidence="3" id="KW-1185">Reference proteome</keyword>
<evidence type="ECO:0000256" key="1">
    <source>
        <dbReference type="SAM" id="MobiDB-lite"/>
    </source>
</evidence>
<dbReference type="Proteomes" id="UP000299102">
    <property type="component" value="Unassembled WGS sequence"/>
</dbReference>
<sequence length="169" mass="19453">MVTAAHRPSQPPQESSVCCQLLRGTERTAGTPIYKTKRNSGSRHFTSLFCESVVVTSQIDLTPFPCCSQVGHSIAPPHTYPSPYLHYTHIQITKDLSTSDFARVDMKYVPSSFMWKDLRCRFHPRFQCRSRLSILRPVRVQRRRRPRSNPYEARTNMPVPKSNIDYVLG</sequence>
<protein>
    <submittedName>
        <fullName evidence="2">Uncharacterized protein</fullName>
    </submittedName>
</protein>
<proteinExistence type="predicted"/>
<evidence type="ECO:0000313" key="2">
    <source>
        <dbReference type="EMBL" id="GBP56631.1"/>
    </source>
</evidence>
<comment type="caution">
    <text evidence="2">The sequence shown here is derived from an EMBL/GenBank/DDBJ whole genome shotgun (WGS) entry which is preliminary data.</text>
</comment>
<organism evidence="2 3">
    <name type="scientific">Eumeta variegata</name>
    <name type="common">Bagworm moth</name>
    <name type="synonym">Eumeta japonica</name>
    <dbReference type="NCBI Taxonomy" id="151549"/>
    <lineage>
        <taxon>Eukaryota</taxon>
        <taxon>Metazoa</taxon>
        <taxon>Ecdysozoa</taxon>
        <taxon>Arthropoda</taxon>
        <taxon>Hexapoda</taxon>
        <taxon>Insecta</taxon>
        <taxon>Pterygota</taxon>
        <taxon>Neoptera</taxon>
        <taxon>Endopterygota</taxon>
        <taxon>Lepidoptera</taxon>
        <taxon>Glossata</taxon>
        <taxon>Ditrysia</taxon>
        <taxon>Tineoidea</taxon>
        <taxon>Psychidae</taxon>
        <taxon>Oiketicinae</taxon>
        <taxon>Eumeta</taxon>
    </lineage>
</organism>
<feature type="region of interest" description="Disordered" evidence="1">
    <location>
        <begin position="141"/>
        <end position="169"/>
    </location>
</feature>
<name>A0A4C1WZ42_EUMVA</name>
<gene>
    <name evidence="2" type="ORF">EVAR_33262_1</name>
</gene>
<evidence type="ECO:0000313" key="3">
    <source>
        <dbReference type="Proteomes" id="UP000299102"/>
    </source>
</evidence>
<dbReference type="AlphaFoldDB" id="A0A4C1WZ42"/>